<evidence type="ECO:0000256" key="3">
    <source>
        <dbReference type="ARBA" id="ARBA00008343"/>
    </source>
</evidence>
<dbReference type="GO" id="GO:0046872">
    <property type="term" value="F:metal ion binding"/>
    <property type="evidence" value="ECO:0007669"/>
    <property type="project" value="UniProtKB-KW"/>
</dbReference>
<dbReference type="Proteomes" id="UP000663829">
    <property type="component" value="Unassembled WGS sequence"/>
</dbReference>
<gene>
    <name evidence="16" type="ORF">GPM918_LOCUS20403</name>
    <name evidence="15" type="ORF">OVA965_LOCUS1144</name>
    <name evidence="18" type="ORF">SRO942_LOCUS20399</name>
    <name evidence="17" type="ORF">TMI583_LOCUS1145</name>
</gene>
<accession>A0A814RK84</accession>
<evidence type="ECO:0000256" key="1">
    <source>
        <dbReference type="ARBA" id="ARBA00000843"/>
    </source>
</evidence>
<evidence type="ECO:0000256" key="4">
    <source>
        <dbReference type="ARBA" id="ARBA00012045"/>
    </source>
</evidence>
<dbReference type="Gene3D" id="1.10.340.30">
    <property type="entry name" value="Hypothetical protein, domain 2"/>
    <property type="match status" value="1"/>
</dbReference>
<dbReference type="OrthoDB" id="10248838at2759"/>
<organism evidence="16 19">
    <name type="scientific">Didymodactylos carnosus</name>
    <dbReference type="NCBI Taxonomy" id="1234261"/>
    <lineage>
        <taxon>Eukaryota</taxon>
        <taxon>Metazoa</taxon>
        <taxon>Spiralia</taxon>
        <taxon>Gnathifera</taxon>
        <taxon>Rotifera</taxon>
        <taxon>Eurotatoria</taxon>
        <taxon>Bdelloidea</taxon>
        <taxon>Philodinida</taxon>
        <taxon>Philodinidae</taxon>
        <taxon>Didymodactylos</taxon>
    </lineage>
</organism>
<comment type="caution">
    <text evidence="16">The sequence shown here is derived from an EMBL/GenBank/DDBJ whole genome shotgun (WGS) entry which is preliminary data.</text>
</comment>
<evidence type="ECO:0000256" key="11">
    <source>
        <dbReference type="ARBA" id="ARBA00023014"/>
    </source>
</evidence>
<evidence type="ECO:0000313" key="17">
    <source>
        <dbReference type="EMBL" id="CAF3512749.1"/>
    </source>
</evidence>
<dbReference type="Pfam" id="PF10576">
    <property type="entry name" value="EndIII_4Fe-2S"/>
    <property type="match status" value="1"/>
</dbReference>
<evidence type="ECO:0000256" key="6">
    <source>
        <dbReference type="ARBA" id="ARBA00022485"/>
    </source>
</evidence>
<dbReference type="GO" id="GO:0005634">
    <property type="term" value="C:nucleus"/>
    <property type="evidence" value="ECO:0007669"/>
    <property type="project" value="TreeGrafter"/>
</dbReference>
<proteinExistence type="inferred from homology"/>
<dbReference type="InterPro" id="IPR023170">
    <property type="entry name" value="HhH_base_excis_C"/>
</dbReference>
<dbReference type="Proteomes" id="UP000682733">
    <property type="component" value="Unassembled WGS sequence"/>
</dbReference>
<dbReference type="InterPro" id="IPR003265">
    <property type="entry name" value="HhH-GPD_domain"/>
</dbReference>
<evidence type="ECO:0000313" key="16">
    <source>
        <dbReference type="EMBL" id="CAF1135246.1"/>
    </source>
</evidence>
<dbReference type="InterPro" id="IPR015797">
    <property type="entry name" value="NUDIX_hydrolase-like_dom_sf"/>
</dbReference>
<comment type="similarity">
    <text evidence="3">Belongs to the Nth/MutY family.</text>
</comment>
<evidence type="ECO:0000256" key="7">
    <source>
        <dbReference type="ARBA" id="ARBA00022723"/>
    </source>
</evidence>
<evidence type="ECO:0000256" key="13">
    <source>
        <dbReference type="ARBA" id="ARBA00023295"/>
    </source>
</evidence>
<dbReference type="GO" id="GO:0006298">
    <property type="term" value="P:mismatch repair"/>
    <property type="evidence" value="ECO:0007669"/>
    <property type="project" value="TreeGrafter"/>
</dbReference>
<reference evidence="16" key="1">
    <citation type="submission" date="2021-02" db="EMBL/GenBank/DDBJ databases">
        <authorList>
            <person name="Nowell W R."/>
        </authorList>
    </citation>
    <scope>NUCLEOTIDE SEQUENCE</scope>
</reference>
<dbReference type="InterPro" id="IPR004035">
    <property type="entry name" value="Endouclease-III_FeS-bd_BS"/>
</dbReference>
<dbReference type="EMBL" id="CAJOBC010006434">
    <property type="protein sequence ID" value="CAF3898931.1"/>
    <property type="molecule type" value="Genomic_DNA"/>
</dbReference>
<dbReference type="InterPro" id="IPR011257">
    <property type="entry name" value="DNA_glycosylase"/>
</dbReference>
<dbReference type="FunFam" id="1.10.1670.10:FF:000002">
    <property type="entry name" value="Adenine DNA glycosylase"/>
    <property type="match status" value="1"/>
</dbReference>
<protein>
    <recommendedName>
        <fullName evidence="5">Adenine DNA glycosylase</fullName>
        <ecNumber evidence="4">3.2.2.31</ecNumber>
    </recommendedName>
</protein>
<sequence>MSHHRFAPNEILPVRHALLSWYDVNKRKLPWRDWFDADQNVAAYRVLVSELMLQQTTVTTVLRYYDNWMKLWPTIESLANAVEEIVNDMNGIFPADVNEMIKLLPPNPVLDGNVMRVLCRLRAVGGDLKKKSTTDLLWSLATDLVCTQRPGDLNQSLIELGATVCTPSNPKCDSCPVQNFCCAYKQDDSNDSRKDDCKDIEECDLCLKSSYYVVSRGVKNYPRKTSKPKQRNETSYMVILYTIKNDKLYYFMLKQKQTRLLSGLWTFLEIDGCDGANSKKSKIDVLEKTRIVLATTMDLNMNGTITDIKLAGQCRHLFSHIDKKYVVYHGRYDDNMNFIEQTTTANSRWFDEEQLRTEAISTAMKKVFNVAVNEMNLKTDKKNVSYIIIMEK</sequence>
<evidence type="ECO:0000256" key="8">
    <source>
        <dbReference type="ARBA" id="ARBA00022763"/>
    </source>
</evidence>
<keyword evidence="12" id="KW-0234">DNA repair</keyword>
<evidence type="ECO:0000256" key="5">
    <source>
        <dbReference type="ARBA" id="ARBA00022023"/>
    </source>
</evidence>
<dbReference type="InterPro" id="IPR044298">
    <property type="entry name" value="MIG/MutY"/>
</dbReference>
<dbReference type="GO" id="GO:0032357">
    <property type="term" value="F:oxidized purine DNA binding"/>
    <property type="evidence" value="ECO:0007669"/>
    <property type="project" value="TreeGrafter"/>
</dbReference>
<evidence type="ECO:0000256" key="9">
    <source>
        <dbReference type="ARBA" id="ARBA00022801"/>
    </source>
</evidence>
<evidence type="ECO:0000313" key="18">
    <source>
        <dbReference type="EMBL" id="CAF3898931.1"/>
    </source>
</evidence>
<evidence type="ECO:0000256" key="10">
    <source>
        <dbReference type="ARBA" id="ARBA00023004"/>
    </source>
</evidence>
<comment type="catalytic activity">
    <reaction evidence="1">
        <text>Hydrolyzes free adenine bases from 7,8-dihydro-8-oxoguanine:adenine mismatched double-stranded DNA, leaving an apurinic site.</text>
        <dbReference type="EC" id="3.2.2.31"/>
    </reaction>
</comment>
<dbReference type="Gene3D" id="1.10.1670.10">
    <property type="entry name" value="Helix-hairpin-Helix base-excision DNA repair enzymes (C-terminal)"/>
    <property type="match status" value="2"/>
</dbReference>
<keyword evidence="19" id="KW-1185">Reference proteome</keyword>
<dbReference type="EC" id="3.2.2.31" evidence="4"/>
<dbReference type="PANTHER" id="PTHR42944">
    <property type="entry name" value="ADENINE DNA GLYCOSYLASE"/>
    <property type="match status" value="1"/>
</dbReference>
<dbReference type="GO" id="GO:0051539">
    <property type="term" value="F:4 iron, 4 sulfur cluster binding"/>
    <property type="evidence" value="ECO:0007669"/>
    <property type="project" value="UniProtKB-KW"/>
</dbReference>
<dbReference type="SUPFAM" id="SSF48150">
    <property type="entry name" value="DNA-glycosylase"/>
    <property type="match status" value="1"/>
</dbReference>
<keyword evidence="11" id="KW-0411">Iron-sulfur</keyword>
<keyword evidence="7" id="KW-0479">Metal-binding</keyword>
<dbReference type="Proteomes" id="UP000681722">
    <property type="component" value="Unassembled WGS sequence"/>
</dbReference>
<keyword evidence="6" id="KW-0004">4Fe-4S</keyword>
<dbReference type="GO" id="GO:0006284">
    <property type="term" value="P:base-excision repair"/>
    <property type="evidence" value="ECO:0007669"/>
    <property type="project" value="InterPro"/>
</dbReference>
<evidence type="ECO:0000313" key="19">
    <source>
        <dbReference type="Proteomes" id="UP000663829"/>
    </source>
</evidence>
<dbReference type="Gene3D" id="3.90.79.10">
    <property type="entry name" value="Nucleoside Triphosphate Pyrophosphohydrolase"/>
    <property type="match status" value="1"/>
</dbReference>
<dbReference type="EMBL" id="CAJNOQ010006435">
    <property type="protein sequence ID" value="CAF1135246.1"/>
    <property type="molecule type" value="Genomic_DNA"/>
</dbReference>
<dbReference type="PROSITE" id="PS00764">
    <property type="entry name" value="ENDONUCLEASE_III_1"/>
    <property type="match status" value="1"/>
</dbReference>
<evidence type="ECO:0000256" key="2">
    <source>
        <dbReference type="ARBA" id="ARBA00001966"/>
    </source>
</evidence>
<evidence type="ECO:0000313" key="15">
    <source>
        <dbReference type="EMBL" id="CAF0736028.1"/>
    </source>
</evidence>
<dbReference type="GO" id="GO:0034039">
    <property type="term" value="F:8-oxo-7,8-dihydroguanine DNA N-glycosylase activity"/>
    <property type="evidence" value="ECO:0007669"/>
    <property type="project" value="TreeGrafter"/>
</dbReference>
<keyword evidence="9" id="KW-0378">Hydrolase</keyword>
<keyword evidence="8" id="KW-0227">DNA damage</keyword>
<dbReference type="Proteomes" id="UP000677228">
    <property type="component" value="Unassembled WGS sequence"/>
</dbReference>
<name>A0A814RK84_9BILA</name>
<dbReference type="GO" id="GO:0000701">
    <property type="term" value="F:purine-specific mismatch base pair DNA N-glycosylase activity"/>
    <property type="evidence" value="ECO:0007669"/>
    <property type="project" value="UniProtKB-EC"/>
</dbReference>
<dbReference type="SMART" id="SM00525">
    <property type="entry name" value="FES"/>
    <property type="match status" value="1"/>
</dbReference>
<comment type="cofactor">
    <cofactor evidence="2">
        <name>[4Fe-4S] cluster</name>
        <dbReference type="ChEBI" id="CHEBI:49883"/>
    </cofactor>
</comment>
<dbReference type="PANTHER" id="PTHR42944:SF1">
    <property type="entry name" value="ADENINE DNA GLYCOSYLASE"/>
    <property type="match status" value="1"/>
</dbReference>
<dbReference type="SMART" id="SM00478">
    <property type="entry name" value="ENDO3c"/>
    <property type="match status" value="1"/>
</dbReference>
<dbReference type="EMBL" id="CAJNOK010000193">
    <property type="protein sequence ID" value="CAF0736028.1"/>
    <property type="molecule type" value="Genomic_DNA"/>
</dbReference>
<dbReference type="CDD" id="cd00056">
    <property type="entry name" value="ENDO3c"/>
    <property type="match status" value="1"/>
</dbReference>
<evidence type="ECO:0000259" key="14">
    <source>
        <dbReference type="SMART" id="SM00478"/>
    </source>
</evidence>
<dbReference type="SUPFAM" id="SSF55811">
    <property type="entry name" value="Nudix"/>
    <property type="match status" value="1"/>
</dbReference>
<keyword evidence="10" id="KW-0408">Iron</keyword>
<dbReference type="AlphaFoldDB" id="A0A814RK84"/>
<feature type="domain" description="HhH-GPD" evidence="14">
    <location>
        <begin position="52"/>
        <end position="163"/>
    </location>
</feature>
<evidence type="ECO:0000256" key="12">
    <source>
        <dbReference type="ARBA" id="ARBA00023204"/>
    </source>
</evidence>
<dbReference type="GO" id="GO:0035485">
    <property type="term" value="F:adenine/guanine mispair binding"/>
    <property type="evidence" value="ECO:0007669"/>
    <property type="project" value="TreeGrafter"/>
</dbReference>
<keyword evidence="13" id="KW-0326">Glycosidase</keyword>
<dbReference type="InterPro" id="IPR003651">
    <property type="entry name" value="Endonuclease3_FeS-loop_motif"/>
</dbReference>
<dbReference type="EMBL" id="CAJOBA010000193">
    <property type="protein sequence ID" value="CAF3512749.1"/>
    <property type="molecule type" value="Genomic_DNA"/>
</dbReference>